<name>A0A8J5FLP3_ZINOF</name>
<accession>A0A8J5FLP3</accession>
<evidence type="ECO:0000313" key="2">
    <source>
        <dbReference type="Proteomes" id="UP000734854"/>
    </source>
</evidence>
<gene>
    <name evidence="1" type="ORF">ZIOFF_050791</name>
</gene>
<keyword evidence="2" id="KW-1185">Reference proteome</keyword>
<comment type="caution">
    <text evidence="1">The sequence shown here is derived from an EMBL/GenBank/DDBJ whole genome shotgun (WGS) entry which is preliminary data.</text>
</comment>
<sequence>MSTARPPAVSTTSTIQVPSVEDHIRDYRTNQRRLYNMQRRLMPSQRRFRRTIESQINPEEQLELSRSRRADMVLAEGLYLAGFRPTQHRVYQHYSEEDILCVEENQTDLTLVTQQSHQALRGAGFHHIHMALVMIRIYALHRRNTGAMGYTPIPEDKEVRRTNHDDVEITSLENEILAMIREEFPEALYVTKMDPNAIIP</sequence>
<organism evidence="1 2">
    <name type="scientific">Zingiber officinale</name>
    <name type="common">Ginger</name>
    <name type="synonym">Amomum zingiber</name>
    <dbReference type="NCBI Taxonomy" id="94328"/>
    <lineage>
        <taxon>Eukaryota</taxon>
        <taxon>Viridiplantae</taxon>
        <taxon>Streptophyta</taxon>
        <taxon>Embryophyta</taxon>
        <taxon>Tracheophyta</taxon>
        <taxon>Spermatophyta</taxon>
        <taxon>Magnoliopsida</taxon>
        <taxon>Liliopsida</taxon>
        <taxon>Zingiberales</taxon>
        <taxon>Zingiberaceae</taxon>
        <taxon>Zingiber</taxon>
    </lineage>
</organism>
<dbReference type="AlphaFoldDB" id="A0A8J5FLP3"/>
<evidence type="ECO:0000313" key="1">
    <source>
        <dbReference type="EMBL" id="KAG6489518.1"/>
    </source>
</evidence>
<reference evidence="1 2" key="1">
    <citation type="submission" date="2020-08" db="EMBL/GenBank/DDBJ databases">
        <title>Plant Genome Project.</title>
        <authorList>
            <person name="Zhang R.-G."/>
        </authorList>
    </citation>
    <scope>NUCLEOTIDE SEQUENCE [LARGE SCALE GENOMIC DNA]</scope>
    <source>
        <tissue evidence="1">Rhizome</tissue>
    </source>
</reference>
<proteinExistence type="predicted"/>
<protein>
    <submittedName>
        <fullName evidence="1">Uncharacterized protein</fullName>
    </submittedName>
</protein>
<dbReference type="EMBL" id="JACMSC010000014">
    <property type="protein sequence ID" value="KAG6489518.1"/>
    <property type="molecule type" value="Genomic_DNA"/>
</dbReference>
<dbReference type="Proteomes" id="UP000734854">
    <property type="component" value="Unassembled WGS sequence"/>
</dbReference>